<dbReference type="AlphaFoldDB" id="A0A853JDI4"/>
<dbReference type="Proteomes" id="UP000578091">
    <property type="component" value="Unassembled WGS sequence"/>
</dbReference>
<accession>A0A853JDI4</accession>
<evidence type="ECO:0000313" key="2">
    <source>
        <dbReference type="Proteomes" id="UP000578091"/>
    </source>
</evidence>
<comment type="caution">
    <text evidence="1">The sequence shown here is derived from an EMBL/GenBank/DDBJ whole genome shotgun (WGS) entry which is preliminary data.</text>
</comment>
<proteinExistence type="predicted"/>
<name>A0A853JDI4_9GAMM</name>
<keyword evidence="2" id="KW-1185">Reference proteome</keyword>
<reference evidence="1 2" key="1">
    <citation type="submission" date="2020-07" db="EMBL/GenBank/DDBJ databases">
        <title>Luteimonas sp. SJ-92.</title>
        <authorList>
            <person name="Huang X.-X."/>
            <person name="Xu L."/>
            <person name="Sun J.-Q."/>
        </authorList>
    </citation>
    <scope>NUCLEOTIDE SEQUENCE [LARGE SCALE GENOMIC DNA]</scope>
    <source>
        <strain evidence="1 2">SJ-92</strain>
    </source>
</reference>
<evidence type="ECO:0000313" key="1">
    <source>
        <dbReference type="EMBL" id="NZA26792.1"/>
    </source>
</evidence>
<gene>
    <name evidence="1" type="ORF">H0E84_10390</name>
</gene>
<protein>
    <submittedName>
        <fullName evidence="1">Uncharacterized protein</fullName>
    </submittedName>
</protein>
<sequence length="96" mass="10793">MNAQWMERIEEMRAAGVLNAEDENTLIRHVRECEERIQSELAGIAPAYQTKLAAEGKESADAWLAEMAASLGREEGEKMRRIFDQFSCADQMADTA</sequence>
<organism evidence="1 2">
    <name type="scientific">Luteimonas salinisoli</name>
    <dbReference type="NCBI Taxonomy" id="2752307"/>
    <lineage>
        <taxon>Bacteria</taxon>
        <taxon>Pseudomonadati</taxon>
        <taxon>Pseudomonadota</taxon>
        <taxon>Gammaproteobacteria</taxon>
        <taxon>Lysobacterales</taxon>
        <taxon>Lysobacteraceae</taxon>
        <taxon>Luteimonas</taxon>
    </lineage>
</organism>
<dbReference type="EMBL" id="JACCKA010000062">
    <property type="protein sequence ID" value="NZA26792.1"/>
    <property type="molecule type" value="Genomic_DNA"/>
</dbReference>
<dbReference type="RefSeq" id="WP_180678579.1">
    <property type="nucleotide sequence ID" value="NZ_JACCKA010000062.1"/>
</dbReference>